<evidence type="ECO:0000313" key="2">
    <source>
        <dbReference type="Proteomes" id="UP000789901"/>
    </source>
</evidence>
<gene>
    <name evidence="1" type="ORF">GMARGA_LOCUS14411</name>
</gene>
<proteinExistence type="predicted"/>
<feature type="non-terminal residue" evidence="1">
    <location>
        <position position="173"/>
    </location>
</feature>
<dbReference type="Proteomes" id="UP000789901">
    <property type="component" value="Unassembled WGS sequence"/>
</dbReference>
<dbReference type="EMBL" id="CAJVQB010009546">
    <property type="protein sequence ID" value="CAG8731182.1"/>
    <property type="molecule type" value="Genomic_DNA"/>
</dbReference>
<accession>A0ABN7V4V9</accession>
<protein>
    <submittedName>
        <fullName evidence="1">5656_t:CDS:1</fullName>
    </submittedName>
</protein>
<sequence length="173" mass="20602">MNLKESKITHNTRDKPFLEVYGWLSTKILKPGKIILLTLDDASPSESKLKTLKIRIYQLYLRLQYFAAIERIPEVQWLWNTPRETRAYAIRQYKLTYKTQLKFSQQTCKSFKMDHRKKKNTKSIVIIARNYNRKLLRTKRGDPEEVYTSKTCGACGWKNQLLKRSKLFAYKDC</sequence>
<comment type="caution">
    <text evidence="1">The sequence shown here is derived from an EMBL/GenBank/DDBJ whole genome shotgun (WGS) entry which is preliminary data.</text>
</comment>
<keyword evidence="2" id="KW-1185">Reference proteome</keyword>
<evidence type="ECO:0000313" key="1">
    <source>
        <dbReference type="EMBL" id="CAG8731182.1"/>
    </source>
</evidence>
<name>A0ABN7V4V9_GIGMA</name>
<reference evidence="1 2" key="1">
    <citation type="submission" date="2021-06" db="EMBL/GenBank/DDBJ databases">
        <authorList>
            <person name="Kallberg Y."/>
            <person name="Tangrot J."/>
            <person name="Rosling A."/>
        </authorList>
    </citation>
    <scope>NUCLEOTIDE SEQUENCE [LARGE SCALE GENOMIC DNA]</scope>
    <source>
        <strain evidence="1 2">120-4 pot B 10/14</strain>
    </source>
</reference>
<organism evidence="1 2">
    <name type="scientific">Gigaspora margarita</name>
    <dbReference type="NCBI Taxonomy" id="4874"/>
    <lineage>
        <taxon>Eukaryota</taxon>
        <taxon>Fungi</taxon>
        <taxon>Fungi incertae sedis</taxon>
        <taxon>Mucoromycota</taxon>
        <taxon>Glomeromycotina</taxon>
        <taxon>Glomeromycetes</taxon>
        <taxon>Diversisporales</taxon>
        <taxon>Gigasporaceae</taxon>
        <taxon>Gigaspora</taxon>
    </lineage>
</organism>